<feature type="region of interest" description="Disordered" evidence="1">
    <location>
        <begin position="422"/>
        <end position="513"/>
    </location>
</feature>
<evidence type="ECO:0000259" key="3">
    <source>
        <dbReference type="Pfam" id="PF25162"/>
    </source>
</evidence>
<evidence type="ECO:0000313" key="4">
    <source>
        <dbReference type="EMBL" id="QLH75955.1"/>
    </source>
</evidence>
<proteinExistence type="predicted"/>
<reference evidence="4 5" key="1">
    <citation type="submission" date="2020-07" db="EMBL/GenBank/DDBJ databases">
        <title>Halosimplex pelagicum sp. nov. and Halosimplex rubrum sp. nov., isolated from salted brown alga Laminaria, and emended description of the genus Halosimplex.</title>
        <authorList>
            <person name="Cui H."/>
        </authorList>
    </citation>
    <scope>NUCLEOTIDE SEQUENCE [LARGE SCALE GENOMIC DNA]</scope>
    <source>
        <strain evidence="4 5">R27</strain>
    </source>
</reference>
<name>A0A7D5T4B5_9EURY</name>
<protein>
    <recommendedName>
        <fullName evidence="3">DUF7827 domain-containing protein</fullName>
    </recommendedName>
</protein>
<dbReference type="Proteomes" id="UP000509667">
    <property type="component" value="Chromosome"/>
</dbReference>
<feature type="compositionally biased region" description="Basic and acidic residues" evidence="1">
    <location>
        <begin position="437"/>
        <end position="446"/>
    </location>
</feature>
<dbReference type="AlphaFoldDB" id="A0A7D5T4B5"/>
<feature type="domain" description="DUF7827" evidence="3">
    <location>
        <begin position="30"/>
        <end position="118"/>
    </location>
</feature>
<feature type="transmembrane region" description="Helical" evidence="2">
    <location>
        <begin position="515"/>
        <end position="533"/>
    </location>
</feature>
<dbReference type="KEGG" id="hrr:HZS55_00940"/>
<keyword evidence="2" id="KW-0472">Membrane</keyword>
<dbReference type="RefSeq" id="WP_179909901.1">
    <property type="nucleotide sequence ID" value="NZ_CP058910.1"/>
</dbReference>
<gene>
    <name evidence="4" type="ORF">HZS55_00940</name>
</gene>
<evidence type="ECO:0000313" key="5">
    <source>
        <dbReference type="Proteomes" id="UP000509667"/>
    </source>
</evidence>
<dbReference type="OrthoDB" id="325633at2157"/>
<keyword evidence="5" id="KW-1185">Reference proteome</keyword>
<feature type="compositionally biased region" description="Low complexity" evidence="1">
    <location>
        <begin position="497"/>
        <end position="510"/>
    </location>
</feature>
<sequence length="541" mass="56693">MTDRRSRRTVAVAAVVVLCLTAVALAAGGTAAADSHVTIQEDAVEQAHGDVAEFTLSVPRGESATVVFEGAGTGRTRLGLTDASTDGSVTLAINTYLAARNASAGEVYRVAGEDELSIGDDATSRLPFGSYRVAAYANGTDGEAADTAGLTITDPGLGNATVMVAPNGSRERLDSRAAVRRAQERGWLTRTNEVAVGDTFVLRLDVPGIAGAVANRSGETDEARFQRLLGTPNASLLVSERMPGPSRPRQHLSLDWANTTTVVADPDNDTYYVAADLRALPWGYGHDREVDEWSFGEFGLIDGTDYVPRFVVGDQRLNPGDISEGGRTGGFVAVEPDAVVTYPPKRSGTLRVAPASDQVVAGWTTVAPGSTVTVELSNGEGEPFPATRTVQVVRERPPSAEGAVYRYRAEFDLREAAPGTTFDVDIRSNGTQLNPRDSWDEGDRGLVDPGLAPTATETPTTTHSQTAALTPTDPSAQAPTATKTPTATPHVDPPVTPDSTESPTATETTAGDGPGFGALAALVGLLAFAAVGARRPDRRRR</sequence>
<evidence type="ECO:0000256" key="2">
    <source>
        <dbReference type="SAM" id="Phobius"/>
    </source>
</evidence>
<accession>A0A7D5T4B5</accession>
<feature type="compositionally biased region" description="Low complexity" evidence="1">
    <location>
        <begin position="452"/>
        <end position="489"/>
    </location>
</feature>
<evidence type="ECO:0000256" key="1">
    <source>
        <dbReference type="SAM" id="MobiDB-lite"/>
    </source>
</evidence>
<keyword evidence="2" id="KW-1133">Transmembrane helix</keyword>
<dbReference type="EMBL" id="CP058910">
    <property type="protein sequence ID" value="QLH75955.1"/>
    <property type="molecule type" value="Genomic_DNA"/>
</dbReference>
<organism evidence="4 5">
    <name type="scientific">Halosimplex rubrum</name>
    <dbReference type="NCBI Taxonomy" id="869889"/>
    <lineage>
        <taxon>Archaea</taxon>
        <taxon>Methanobacteriati</taxon>
        <taxon>Methanobacteriota</taxon>
        <taxon>Stenosarchaea group</taxon>
        <taxon>Halobacteria</taxon>
        <taxon>Halobacteriales</taxon>
        <taxon>Haloarculaceae</taxon>
        <taxon>Halosimplex</taxon>
    </lineage>
</organism>
<dbReference type="GeneID" id="56076385"/>
<dbReference type="InterPro" id="IPR057149">
    <property type="entry name" value="DUF7827"/>
</dbReference>
<dbReference type="Pfam" id="PF25162">
    <property type="entry name" value="DUF7827"/>
    <property type="match status" value="1"/>
</dbReference>
<keyword evidence="2" id="KW-0812">Transmembrane</keyword>
<dbReference type="NCBIfam" id="NF045517">
    <property type="entry name" value="halo_surf_dom"/>
    <property type="match status" value="1"/>
</dbReference>